<dbReference type="AlphaFoldDB" id="A0A511X6U5"/>
<dbReference type="Proteomes" id="UP000321635">
    <property type="component" value="Unassembled WGS sequence"/>
</dbReference>
<protein>
    <submittedName>
        <fullName evidence="1">Uncharacterized protein</fullName>
    </submittedName>
</protein>
<evidence type="ECO:0000313" key="1">
    <source>
        <dbReference type="EMBL" id="GEN58659.1"/>
    </source>
</evidence>
<evidence type="ECO:0000313" key="2">
    <source>
        <dbReference type="Proteomes" id="UP000321635"/>
    </source>
</evidence>
<gene>
    <name evidence="1" type="ORF">ANI02nite_05430</name>
</gene>
<name>A0A511X6U5_9PROT</name>
<proteinExistence type="predicted"/>
<dbReference type="RefSeq" id="WP_026396766.1">
    <property type="nucleotide sequence ID" value="NZ_AUBI01000002.1"/>
</dbReference>
<keyword evidence="2" id="KW-1185">Reference proteome</keyword>
<sequence>MAIETTVNYITDLVDADPADTDDVSEGAQHLRNIKTGIKGTFSAFTGEAVTATEAQINQLTNNTMSSTLKMGGYGITGLLPGSASGEAVTPDAESFEMLFDQDGLLRLGDAVTVLLTRRVSQRQALRT</sequence>
<organism evidence="1 2">
    <name type="scientific">Acetobacter nitrogenifigens DSM 23921 = NBRC 105050</name>
    <dbReference type="NCBI Taxonomy" id="1120919"/>
    <lineage>
        <taxon>Bacteria</taxon>
        <taxon>Pseudomonadati</taxon>
        <taxon>Pseudomonadota</taxon>
        <taxon>Alphaproteobacteria</taxon>
        <taxon>Acetobacterales</taxon>
        <taxon>Acetobacteraceae</taxon>
        <taxon>Acetobacter</taxon>
    </lineage>
</organism>
<accession>A0A511X6U5</accession>
<dbReference type="EMBL" id="BJYF01000003">
    <property type="protein sequence ID" value="GEN58659.1"/>
    <property type="molecule type" value="Genomic_DNA"/>
</dbReference>
<comment type="caution">
    <text evidence="1">The sequence shown here is derived from an EMBL/GenBank/DDBJ whole genome shotgun (WGS) entry which is preliminary data.</text>
</comment>
<reference evidence="1 2" key="1">
    <citation type="submission" date="2019-07" db="EMBL/GenBank/DDBJ databases">
        <title>Whole genome shotgun sequence of Acetobacter nitrogenifigens NBRC 105050.</title>
        <authorList>
            <person name="Hosoyama A."/>
            <person name="Uohara A."/>
            <person name="Ohji S."/>
            <person name="Ichikawa N."/>
        </authorList>
    </citation>
    <scope>NUCLEOTIDE SEQUENCE [LARGE SCALE GENOMIC DNA]</scope>
    <source>
        <strain evidence="1 2">NBRC 105050</strain>
    </source>
</reference>